<evidence type="ECO:0000313" key="6">
    <source>
        <dbReference type="EMBL" id="WFD33507.1"/>
    </source>
</evidence>
<evidence type="ECO:0000256" key="4">
    <source>
        <dbReference type="SAM" id="MobiDB-lite"/>
    </source>
</evidence>
<evidence type="ECO:0000259" key="5">
    <source>
        <dbReference type="Pfam" id="PF23798"/>
    </source>
</evidence>
<evidence type="ECO:0000313" key="7">
    <source>
        <dbReference type="Proteomes" id="UP001219933"/>
    </source>
</evidence>
<keyword evidence="7" id="KW-1185">Reference proteome</keyword>
<dbReference type="InterPro" id="IPR015943">
    <property type="entry name" value="WD40/YVTN_repeat-like_dom_sf"/>
</dbReference>
<dbReference type="AlphaFoldDB" id="A0AAF0J4K2"/>
<evidence type="ECO:0000256" key="2">
    <source>
        <dbReference type="ARBA" id="ARBA00022737"/>
    </source>
</evidence>
<dbReference type="InterPro" id="IPR001680">
    <property type="entry name" value="WD40_rpt"/>
</dbReference>
<dbReference type="InterPro" id="IPR036322">
    <property type="entry name" value="WD40_repeat_dom_sf"/>
</dbReference>
<feature type="domain" description="Transcription factor spt8 beta-propeller" evidence="5">
    <location>
        <begin position="32"/>
        <end position="258"/>
    </location>
</feature>
<dbReference type="InterPro" id="IPR057544">
    <property type="entry name" value="Beta-prop_SPT8"/>
</dbReference>
<organism evidence="6 7">
    <name type="scientific">Malassezia cuniculi</name>
    <dbReference type="NCBI Taxonomy" id="948313"/>
    <lineage>
        <taxon>Eukaryota</taxon>
        <taxon>Fungi</taxon>
        <taxon>Dikarya</taxon>
        <taxon>Basidiomycota</taxon>
        <taxon>Ustilaginomycotina</taxon>
        <taxon>Malasseziomycetes</taxon>
        <taxon>Malasseziales</taxon>
        <taxon>Malasseziaceae</taxon>
        <taxon>Malassezia</taxon>
    </lineage>
</organism>
<dbReference type="PROSITE" id="PS50294">
    <property type="entry name" value="WD_REPEATS_REGION"/>
    <property type="match status" value="1"/>
</dbReference>
<evidence type="ECO:0000256" key="3">
    <source>
        <dbReference type="PROSITE-ProRule" id="PRU00221"/>
    </source>
</evidence>
<feature type="compositionally biased region" description="Acidic residues" evidence="4">
    <location>
        <begin position="287"/>
        <end position="300"/>
    </location>
</feature>
<feature type="repeat" description="WD" evidence="3">
    <location>
        <begin position="39"/>
        <end position="72"/>
    </location>
</feature>
<keyword evidence="1 3" id="KW-0853">WD repeat</keyword>
<dbReference type="Proteomes" id="UP001219933">
    <property type="component" value="Chromosome 1"/>
</dbReference>
<dbReference type="Gene3D" id="2.130.10.10">
    <property type="entry name" value="YVTN repeat-like/Quinoprotein amine dehydrogenase"/>
    <property type="match status" value="2"/>
</dbReference>
<name>A0AAF0J4K2_9BASI</name>
<dbReference type="Pfam" id="PF23798">
    <property type="entry name" value="Beta-prop_SPT8"/>
    <property type="match status" value="2"/>
</dbReference>
<gene>
    <name evidence="6" type="primary">SPT8</name>
    <name evidence="6" type="ORF">MCUN1_000320</name>
</gene>
<sequence length="587" mass="62820">MAQTLDAYVDAIAKRRSQFVPDAAWRDTRKGYAIEPVGAAPHSTQIHAMALVQDASILLSGGADGYVRWYDLPASLNGRNMLTQNLRSTFVEGVTKGGVLNAWWGHAHYPPGDSSSQEPPLSAVHSLTCQREGLWGMSGGESGNINLWGIRHAPGATRHVFWKHTGAVSALALNGSQDVLISGGWDRGVHEWDLNTGQTVVSYDGCAGQISSILFRPVYSPSNAPTVAITPGAAEKEAESPDESMLAAELDKTLDEEAGKSAEEAGPLSSSDGKGDTKDVSRSTPESDGDSLFGEDDETQPMEVDQSNNTPGVLALPGQNTGTPQPDKADTPNLPKKQDTPTLPGNAGTPVLPGKSDASASGEKSTVPETQALPRVNVSELPKPSFGSMGLSWQYDGDISQFSNDILLTSTLSGQVLIWDRRVDPRNKKGVRALELPKDTPPWCASACWSNNGDRIYVGRRNETVDEWDVRMLPDLSGAPRDASHGTAPRYLRALRMPPGSGPVSSVLMLPNDQHLVCASYDNIRLWNTAAEQRSSVPFKIIAGHHGGTVSHMVVDDSAKLLLTASGDRGWFASSTETLLMHTVHPL</sequence>
<feature type="compositionally biased region" description="Polar residues" evidence="4">
    <location>
        <begin position="358"/>
        <end position="369"/>
    </location>
</feature>
<dbReference type="GO" id="GO:0000124">
    <property type="term" value="C:SAGA complex"/>
    <property type="evidence" value="ECO:0007669"/>
    <property type="project" value="TreeGrafter"/>
</dbReference>
<dbReference type="SUPFAM" id="SSF50978">
    <property type="entry name" value="WD40 repeat-like"/>
    <property type="match status" value="1"/>
</dbReference>
<reference evidence="6" key="1">
    <citation type="submission" date="2023-03" db="EMBL/GenBank/DDBJ databases">
        <title>Mating type loci evolution in Malassezia.</title>
        <authorList>
            <person name="Coelho M.A."/>
        </authorList>
    </citation>
    <scope>NUCLEOTIDE SEQUENCE</scope>
    <source>
        <strain evidence="6">CBS 11721</strain>
    </source>
</reference>
<proteinExistence type="predicted"/>
<accession>A0AAF0J4K2</accession>
<keyword evidence="2" id="KW-0677">Repeat</keyword>
<dbReference type="EMBL" id="CP119877">
    <property type="protein sequence ID" value="WFD33507.1"/>
    <property type="molecule type" value="Genomic_DNA"/>
</dbReference>
<dbReference type="PANTHER" id="PTHR22847">
    <property type="entry name" value="WD40 REPEAT PROTEIN"/>
    <property type="match status" value="1"/>
</dbReference>
<feature type="repeat" description="WD" evidence="3">
    <location>
        <begin position="161"/>
        <end position="202"/>
    </location>
</feature>
<protein>
    <submittedName>
        <fullName evidence="6">Transcription factor spt8</fullName>
    </submittedName>
</protein>
<feature type="region of interest" description="Disordered" evidence="4">
    <location>
        <begin position="256"/>
        <end position="382"/>
    </location>
</feature>
<dbReference type="SMART" id="SM00320">
    <property type="entry name" value="WD40"/>
    <property type="match status" value="7"/>
</dbReference>
<evidence type="ECO:0000256" key="1">
    <source>
        <dbReference type="ARBA" id="ARBA00022574"/>
    </source>
</evidence>
<dbReference type="PROSITE" id="PS50082">
    <property type="entry name" value="WD_REPEATS_2"/>
    <property type="match status" value="2"/>
</dbReference>
<feature type="domain" description="Transcription factor spt8 beta-propeller" evidence="5">
    <location>
        <begin position="404"/>
        <end position="583"/>
    </location>
</feature>
<dbReference type="PANTHER" id="PTHR22847:SF637">
    <property type="entry name" value="WD REPEAT DOMAIN 5B"/>
    <property type="match status" value="1"/>
</dbReference>